<evidence type="ECO:0000256" key="4">
    <source>
        <dbReference type="ARBA" id="ARBA00022741"/>
    </source>
</evidence>
<feature type="compositionally biased region" description="Basic residues" evidence="7">
    <location>
        <begin position="282"/>
        <end position="291"/>
    </location>
</feature>
<evidence type="ECO:0000256" key="2">
    <source>
        <dbReference type="ARBA" id="ARBA00022527"/>
    </source>
</evidence>
<dbReference type="PANTHER" id="PTHR43289:SF6">
    <property type="entry name" value="SERINE_THREONINE-PROTEIN KINASE NEKL-3"/>
    <property type="match status" value="1"/>
</dbReference>
<dbReference type="InterPro" id="IPR008266">
    <property type="entry name" value="Tyr_kinase_AS"/>
</dbReference>
<feature type="domain" description="Protein kinase" evidence="8">
    <location>
        <begin position="13"/>
        <end position="273"/>
    </location>
</feature>
<keyword evidence="5 9" id="KW-0418">Kinase</keyword>
<evidence type="ECO:0000313" key="10">
    <source>
        <dbReference type="Proteomes" id="UP001501666"/>
    </source>
</evidence>
<dbReference type="PROSITE" id="PS00109">
    <property type="entry name" value="PROTEIN_KINASE_TYR"/>
    <property type="match status" value="1"/>
</dbReference>
<dbReference type="Gene3D" id="1.10.510.10">
    <property type="entry name" value="Transferase(Phosphotransferase) domain 1"/>
    <property type="match status" value="1"/>
</dbReference>
<evidence type="ECO:0000256" key="5">
    <source>
        <dbReference type="ARBA" id="ARBA00022777"/>
    </source>
</evidence>
<feature type="region of interest" description="Disordered" evidence="7">
    <location>
        <begin position="337"/>
        <end position="417"/>
    </location>
</feature>
<protein>
    <recommendedName>
        <fullName evidence="1">non-specific serine/threonine protein kinase</fullName>
        <ecNumber evidence="1">2.7.11.1</ecNumber>
    </recommendedName>
</protein>
<dbReference type="PANTHER" id="PTHR43289">
    <property type="entry name" value="MITOGEN-ACTIVATED PROTEIN KINASE KINASE KINASE 20-RELATED"/>
    <property type="match status" value="1"/>
</dbReference>
<organism evidence="9 10">
    <name type="scientific">Nonomuraea recticatena</name>
    <dbReference type="NCBI Taxonomy" id="46178"/>
    <lineage>
        <taxon>Bacteria</taxon>
        <taxon>Bacillati</taxon>
        <taxon>Actinomycetota</taxon>
        <taxon>Actinomycetes</taxon>
        <taxon>Streptosporangiales</taxon>
        <taxon>Streptosporangiaceae</taxon>
        <taxon>Nonomuraea</taxon>
    </lineage>
</organism>
<dbReference type="Proteomes" id="UP001501666">
    <property type="component" value="Unassembled WGS sequence"/>
</dbReference>
<evidence type="ECO:0000256" key="1">
    <source>
        <dbReference type="ARBA" id="ARBA00012513"/>
    </source>
</evidence>
<dbReference type="RefSeq" id="WP_346153982.1">
    <property type="nucleotide sequence ID" value="NZ_BAAATE010000031.1"/>
</dbReference>
<dbReference type="InterPro" id="IPR011009">
    <property type="entry name" value="Kinase-like_dom_sf"/>
</dbReference>
<keyword evidence="10" id="KW-1185">Reference proteome</keyword>
<evidence type="ECO:0000256" key="3">
    <source>
        <dbReference type="ARBA" id="ARBA00022679"/>
    </source>
</evidence>
<dbReference type="Gene3D" id="3.30.200.20">
    <property type="entry name" value="Phosphorylase Kinase, domain 1"/>
    <property type="match status" value="1"/>
</dbReference>
<comment type="caution">
    <text evidence="9">The sequence shown here is derived from an EMBL/GenBank/DDBJ whole genome shotgun (WGS) entry which is preliminary data.</text>
</comment>
<proteinExistence type="predicted"/>
<keyword evidence="2" id="KW-0723">Serine/threonine-protein kinase</keyword>
<keyword evidence="3" id="KW-0808">Transferase</keyword>
<dbReference type="SUPFAM" id="SSF56112">
    <property type="entry name" value="Protein kinase-like (PK-like)"/>
    <property type="match status" value="1"/>
</dbReference>
<dbReference type="PROSITE" id="PS50011">
    <property type="entry name" value="PROTEIN_KINASE_DOM"/>
    <property type="match status" value="1"/>
</dbReference>
<dbReference type="Pfam" id="PF00069">
    <property type="entry name" value="Pkinase"/>
    <property type="match status" value="1"/>
</dbReference>
<dbReference type="CDD" id="cd14014">
    <property type="entry name" value="STKc_PknB_like"/>
    <property type="match status" value="1"/>
</dbReference>
<keyword evidence="4" id="KW-0547">Nucleotide-binding</keyword>
<evidence type="ECO:0000313" key="9">
    <source>
        <dbReference type="EMBL" id="GAA2690071.1"/>
    </source>
</evidence>
<dbReference type="EMBL" id="BAAATE010000031">
    <property type="protein sequence ID" value="GAA2690071.1"/>
    <property type="molecule type" value="Genomic_DNA"/>
</dbReference>
<dbReference type="EC" id="2.7.11.1" evidence="1"/>
<accession>A0ABN3T015</accession>
<evidence type="ECO:0000256" key="6">
    <source>
        <dbReference type="ARBA" id="ARBA00022840"/>
    </source>
</evidence>
<keyword evidence="6" id="KW-0067">ATP-binding</keyword>
<name>A0ABN3T015_9ACTN</name>
<dbReference type="GO" id="GO:0016301">
    <property type="term" value="F:kinase activity"/>
    <property type="evidence" value="ECO:0007669"/>
    <property type="project" value="UniProtKB-KW"/>
</dbReference>
<dbReference type="InterPro" id="IPR000719">
    <property type="entry name" value="Prot_kinase_dom"/>
</dbReference>
<gene>
    <name evidence="9" type="ORF">GCM10010412_079490</name>
</gene>
<feature type="region of interest" description="Disordered" evidence="7">
    <location>
        <begin position="266"/>
        <end position="293"/>
    </location>
</feature>
<reference evidence="9 10" key="1">
    <citation type="journal article" date="2019" name="Int. J. Syst. Evol. Microbiol.">
        <title>The Global Catalogue of Microorganisms (GCM) 10K type strain sequencing project: providing services to taxonomists for standard genome sequencing and annotation.</title>
        <authorList>
            <consortium name="The Broad Institute Genomics Platform"/>
            <consortium name="The Broad Institute Genome Sequencing Center for Infectious Disease"/>
            <person name="Wu L."/>
            <person name="Ma J."/>
        </authorList>
    </citation>
    <scope>NUCLEOTIDE SEQUENCE [LARGE SCALE GENOMIC DNA]</scope>
    <source>
        <strain evidence="9 10">JCM 6835</strain>
    </source>
</reference>
<evidence type="ECO:0000256" key="7">
    <source>
        <dbReference type="SAM" id="MobiDB-lite"/>
    </source>
</evidence>
<evidence type="ECO:0000259" key="8">
    <source>
        <dbReference type="PROSITE" id="PS50011"/>
    </source>
</evidence>
<sequence>MNPREGELLARRYELQERIATGGMSVVWRAFDRSLHRTVAIKLLAGPFSCDREIIRREARAAARLVHPDVIEVYDYGETVTPGGRLAAYVVMRLLDGPSLADRIASGPLPWPEAVTVAGRLAGVLSAAHAQGIVHCDVTPANVLLTSDGAKLLDFGIAAPAGSSYEELSGTPPYVAPERLAGAPADPAVDVYALGVVLFEMLTGRLPYPETTWEDVAAARHHGPAPVPEGAPEVVAGLCRACLSPDPARRPTSREAAAVLRSACAREGTHPAPSSVAGAPKSSRKGARRVHGWSGRATMTAGALLLSGAALTVATGYGLPDATPWMALPLPISTATAEPVTPASPKGSPPATPANASSATPSPRPGSGLESSPVSDPIGTEKNPPVEPPTAGPGPDGGTRASADPVGREAAAAPRPTVEEAVAEFNDALDRGLAGASIRYDVALDLRQVLANLARSGSGDLEQVRVKLHDRRREGVLATDLLRVLDRHLGAVENALRAR</sequence>